<name>F0QVH8_VULM7</name>
<reference evidence="2 3" key="1">
    <citation type="journal article" date="2011" name="J. Bacteriol.">
        <title>Complete genome sequence of 'Vulcanisaeta moutnovskia' strain 768-28, a novel member of the hyperthermophilic crenarchaeal genus vulcanisaeta.</title>
        <authorList>
            <person name="Gumerov V.M."/>
            <person name="Mardanov A.V."/>
            <person name="Beletsky A.V."/>
            <person name="Prokofeva M.I."/>
            <person name="Bonch-Osmolovskaya E.A."/>
            <person name="Ravin N.V."/>
            <person name="Skryabin K.G."/>
        </authorList>
    </citation>
    <scope>NUCLEOTIDE SEQUENCE [LARGE SCALE GENOMIC DNA]</scope>
    <source>
        <strain evidence="2 3">768-28</strain>
    </source>
</reference>
<dbReference type="KEGG" id="vmo:VMUT_0620"/>
<dbReference type="EMBL" id="CP002529">
    <property type="protein sequence ID" value="ADY00831.1"/>
    <property type="molecule type" value="Genomic_DNA"/>
</dbReference>
<keyword evidence="1" id="KW-0812">Transmembrane</keyword>
<evidence type="ECO:0000256" key="1">
    <source>
        <dbReference type="SAM" id="Phobius"/>
    </source>
</evidence>
<dbReference type="eggNOG" id="arCOG05461">
    <property type="taxonomic scope" value="Archaea"/>
</dbReference>
<dbReference type="AlphaFoldDB" id="F0QVH8"/>
<dbReference type="OrthoDB" id="28958at2157"/>
<keyword evidence="1" id="KW-0472">Membrane</keyword>
<accession>F0QVH8</accession>
<dbReference type="Proteomes" id="UP000007485">
    <property type="component" value="Chromosome"/>
</dbReference>
<proteinExistence type="predicted"/>
<gene>
    <name evidence="2" type="ordered locus">VMUT_0620</name>
</gene>
<evidence type="ECO:0000313" key="2">
    <source>
        <dbReference type="EMBL" id="ADY00831.1"/>
    </source>
</evidence>
<keyword evidence="3" id="KW-1185">Reference proteome</keyword>
<keyword evidence="1" id="KW-1133">Transmembrane helix</keyword>
<feature type="transmembrane region" description="Helical" evidence="1">
    <location>
        <begin position="1083"/>
        <end position="1101"/>
    </location>
</feature>
<protein>
    <submittedName>
        <fullName evidence="2">Uncharacterized protein</fullName>
    </submittedName>
</protein>
<evidence type="ECO:0000313" key="3">
    <source>
        <dbReference type="Proteomes" id="UP000007485"/>
    </source>
</evidence>
<dbReference type="HOGENOM" id="CLU_272814_0_0_2"/>
<sequence>MVSLSGRFLLIALIALILMSISTRALTPSVDSTHFLVYDLANAGSLYDQALDNYLEQAYSLYTTTLGMKMAPPCNGSQYIVYVVPFLSGSEAGITEWEYTYTSTGQITSTCIEYINISAGLSSQWLEHTAYHELVHVSQWAYIQYITIPQNYPWYIEADAEGTASYYTNQCPLAQDYFQYNQYEYDPYDYSGKPIINMYYYSAFIYWLIANSIRPAEIEQNVFSSNSVVNSWLDNYYVQYLTSIVHGQDLCGSTYYPSFQTISMSGSTYSFSVSLQGLGAQYYEVQLPATGTIEITASGGSVVSNIELNSAFSITNTTLYMAVVNPTTNSETATLTIGYTPGVMARIVNGTYNVMKQSLTLELYVTYGTTPITGTIYVNGTSVSANNGYVSIAFTGITWGTYAINVTYENSTALAYVTLMQPTMSLITSSTLYLTSNSLGYLVFSVNNPNNMTLITNVMITSPPSPTNMYKPMIYFEPSNETLTLSPGASTVRVYFFTNATVSSSQGDIYLYNSPSTAITLGYNVVPVQVGITNATYYLNDNYTVINTYIINVGVLQSMIRGLAGSVYVNYSTYTITVIKVNITSPTIKLLPRITVLAPHWALINATIELMTPKSCPNYPVFYKGVLYVNNTYVGSVLVPCNSESITWGLLNMTYTKYYIVLSITNTTINTGISIVYPLINVINYLWNITGTNEYVFANLSVYGPYKYVVLGHEISNSTLQVMYTLPMNYTVLTINTGFGNITILRPTPIISLESPAIIIYPQTLNVVVNVTMPPTLTYRGLLNTYLNGSLYSSMTVNLPPGKSTLISIIVKPAIPSIFTINVKLGIWSSSNITAASVEINGLSVQVKPLVIIGRAELINITIIDNPPIELPVNLTLQGCLNETTTVMANTSLSLGFNNECALYINASSYTLTSEAISYWDYLNMWLGNIIGYYEGIPLILNETVTAYATFLNNSKVPATVLINGTSTFTPEYLGSTTLILSINYLGVTNESLLNVFVVPPTYFEAEEILNELGNPPFLNSTIGNAITSGNWGLINKIVNEYQESSRQYDPLAQLSRYLLVQAIMNGDISKISLVSTILKYEFIIYAAFLLIIILIIVMVYRVSRARSRKT</sequence>
<organism evidence="2 3">
    <name type="scientific">Vulcanisaeta moutnovskia (strain 768-28)</name>
    <dbReference type="NCBI Taxonomy" id="985053"/>
    <lineage>
        <taxon>Archaea</taxon>
        <taxon>Thermoproteota</taxon>
        <taxon>Thermoprotei</taxon>
        <taxon>Thermoproteales</taxon>
        <taxon>Thermoproteaceae</taxon>
        <taxon>Vulcanisaeta</taxon>
    </lineage>
</organism>